<evidence type="ECO:0000313" key="2">
    <source>
        <dbReference type="EMBL" id="AOZ95916.1"/>
    </source>
</evidence>
<name>A0A1D9NZV9_9FIRM</name>
<protein>
    <recommendedName>
        <fullName evidence="4">DUF3137 domain-containing protein</fullName>
    </recommendedName>
</protein>
<gene>
    <name evidence="2" type="ORF">bhn_I0882</name>
</gene>
<evidence type="ECO:0000313" key="3">
    <source>
        <dbReference type="Proteomes" id="UP000179284"/>
    </source>
</evidence>
<proteinExistence type="predicted"/>
<reference evidence="3" key="1">
    <citation type="submission" date="2016-10" db="EMBL/GenBank/DDBJ databases">
        <title>The complete genome sequence of the rumen bacterium Butyrivibrio hungatei MB2003.</title>
        <authorList>
            <person name="Palevich N."/>
            <person name="Kelly W.J."/>
            <person name="Leahy S.C."/>
            <person name="Altermann E."/>
            <person name="Rakonjac J."/>
            <person name="Attwood G.T."/>
        </authorList>
    </citation>
    <scope>NUCLEOTIDE SEQUENCE [LARGE SCALE GENOMIC DNA]</scope>
    <source>
        <strain evidence="3">MB2003</strain>
    </source>
</reference>
<dbReference type="Proteomes" id="UP000179284">
    <property type="component" value="Chromosome I"/>
</dbReference>
<dbReference type="RefSeq" id="WP_071175645.1">
    <property type="nucleotide sequence ID" value="NZ_CP017831.1"/>
</dbReference>
<accession>A0A1D9NZV9</accession>
<keyword evidence="1" id="KW-1133">Transmembrane helix</keyword>
<organism evidence="2 3">
    <name type="scientific">Butyrivibrio hungatei</name>
    <dbReference type="NCBI Taxonomy" id="185008"/>
    <lineage>
        <taxon>Bacteria</taxon>
        <taxon>Bacillati</taxon>
        <taxon>Bacillota</taxon>
        <taxon>Clostridia</taxon>
        <taxon>Lachnospirales</taxon>
        <taxon>Lachnospiraceae</taxon>
        <taxon>Butyrivibrio</taxon>
    </lineage>
</organism>
<feature type="transmembrane region" description="Helical" evidence="1">
    <location>
        <begin position="28"/>
        <end position="45"/>
    </location>
</feature>
<evidence type="ECO:0008006" key="4">
    <source>
        <dbReference type="Google" id="ProtNLM"/>
    </source>
</evidence>
<evidence type="ECO:0000256" key="1">
    <source>
        <dbReference type="SAM" id="Phobius"/>
    </source>
</evidence>
<keyword evidence="1" id="KW-0472">Membrane</keyword>
<dbReference type="AlphaFoldDB" id="A0A1D9NZV9"/>
<keyword evidence="1" id="KW-0812">Transmembrane</keyword>
<dbReference type="KEGG" id="bhu:bhn_I0882"/>
<keyword evidence="3" id="KW-1185">Reference proteome</keyword>
<dbReference type="EMBL" id="CP017831">
    <property type="protein sequence ID" value="AOZ95916.1"/>
    <property type="molecule type" value="Genomic_DNA"/>
</dbReference>
<sequence length="355" mass="40643">MAQEKNVGEERCLYTADEILEPREKEKWNLLAIFLITAAVILGDIFAPIPWWVKVLATLFAIGVNLHFVDEIRFGISMAKDLSAADCIFRAFEPDLGVKNVSYSREYSKYHCLDRIRKDVTDPDGIAKEVPGRKTVFNIASLGFGFEDHARTSFFDGGTKTIMPRLQISGSYKGLDYNLVQYKKYADTGSEKSSNLFGVDDRWSNAMNFIEIKLPDDFLGYVEVGESEFIPKKKDGAIAIETDDIIFNKQFKVITNEELGAFMLLNPRHIMKIRDFYDSLRSKKWANKFMLLFMNGYLYTQNDSSTWVDINAPAHKKENIKRAIKKCKGIDDFIRTYVDGLELDKEDFTTRKKGA</sequence>